<accession>A0AAD9KXR9</accession>
<reference evidence="1" key="1">
    <citation type="journal article" date="2023" name="Mol. Biol. Evol.">
        <title>Third-Generation Sequencing Reveals the Adaptive Role of the Epigenome in Three Deep-Sea Polychaetes.</title>
        <authorList>
            <person name="Perez M."/>
            <person name="Aroh O."/>
            <person name="Sun Y."/>
            <person name="Lan Y."/>
            <person name="Juniper S.K."/>
            <person name="Young C.R."/>
            <person name="Angers B."/>
            <person name="Qian P.Y."/>
        </authorList>
    </citation>
    <scope>NUCLEOTIDE SEQUENCE</scope>
    <source>
        <strain evidence="1">R07B-5</strain>
    </source>
</reference>
<dbReference type="EMBL" id="JAODUO010000499">
    <property type="protein sequence ID" value="KAK2179294.1"/>
    <property type="molecule type" value="Genomic_DNA"/>
</dbReference>
<comment type="caution">
    <text evidence="1">The sequence shown here is derived from an EMBL/GenBank/DDBJ whole genome shotgun (WGS) entry which is preliminary data.</text>
</comment>
<organism evidence="1 2">
    <name type="scientific">Ridgeia piscesae</name>
    <name type="common">Tubeworm</name>
    <dbReference type="NCBI Taxonomy" id="27915"/>
    <lineage>
        <taxon>Eukaryota</taxon>
        <taxon>Metazoa</taxon>
        <taxon>Spiralia</taxon>
        <taxon>Lophotrochozoa</taxon>
        <taxon>Annelida</taxon>
        <taxon>Polychaeta</taxon>
        <taxon>Sedentaria</taxon>
        <taxon>Canalipalpata</taxon>
        <taxon>Sabellida</taxon>
        <taxon>Siboglinidae</taxon>
        <taxon>Ridgeia</taxon>
    </lineage>
</organism>
<dbReference type="AlphaFoldDB" id="A0AAD9KXR9"/>
<evidence type="ECO:0000313" key="2">
    <source>
        <dbReference type="Proteomes" id="UP001209878"/>
    </source>
</evidence>
<dbReference type="Proteomes" id="UP001209878">
    <property type="component" value="Unassembled WGS sequence"/>
</dbReference>
<sequence>MEHLSQMKPSNGDESPSDATKRLSTAMAVIYIMNKYNVQFSEEDARTLCDALILRTPDADHICHDFMGIKRNFQNGMMNVIFLLSRLEPLFAVDQLLQRTLMAAMSVKNIEAMITSQKIAPEVCMANLTYFLKRNLNQNFDFGKVELIIYPNVRKECFLKHV</sequence>
<keyword evidence="2" id="KW-1185">Reference proteome</keyword>
<gene>
    <name evidence="1" type="ORF">NP493_497g00024</name>
</gene>
<evidence type="ECO:0000313" key="1">
    <source>
        <dbReference type="EMBL" id="KAK2179294.1"/>
    </source>
</evidence>
<proteinExistence type="predicted"/>
<protein>
    <submittedName>
        <fullName evidence="1">Uncharacterized protein</fullName>
    </submittedName>
</protein>
<name>A0AAD9KXR9_RIDPI</name>